<dbReference type="OrthoDB" id="440160at2759"/>
<dbReference type="InterPro" id="IPR024078">
    <property type="entry name" value="LmbE-like_dom_sf"/>
</dbReference>
<protein>
    <recommendedName>
        <fullName evidence="2">N-acetylglucosaminylphosphatidylinositol deacetylase</fullName>
        <ecNumber evidence="2">3.5.1.89</ecNumber>
    </recommendedName>
</protein>
<dbReference type="PANTHER" id="PTHR12993:SF11">
    <property type="entry name" value="N-ACETYLGLUCOSAMINYL-PHOSPHATIDYLINOSITOL DE-N-ACETYLASE"/>
    <property type="match status" value="1"/>
</dbReference>
<keyword evidence="3" id="KW-0472">Membrane</keyword>
<name>A0A8X6MR14_NEPPI</name>
<comment type="similarity">
    <text evidence="1">Belongs to the PIGL family.</text>
</comment>
<dbReference type="InterPro" id="IPR003737">
    <property type="entry name" value="GlcNAc_PI_deacetylase-related"/>
</dbReference>
<gene>
    <name evidence="4" type="primary">PIGL</name>
    <name evidence="4" type="ORF">NPIL_386192</name>
</gene>
<comment type="caution">
    <text evidence="4">The sequence shown here is derived from an EMBL/GenBank/DDBJ whole genome shotgun (WGS) entry which is preliminary data.</text>
</comment>
<evidence type="ECO:0000256" key="3">
    <source>
        <dbReference type="SAM" id="Phobius"/>
    </source>
</evidence>
<dbReference type="PANTHER" id="PTHR12993">
    <property type="entry name" value="N-ACETYLGLUCOSAMINYL-PHOSPHATIDYLINOSITOL DE-N-ACETYLASE-RELATED"/>
    <property type="match status" value="1"/>
</dbReference>
<sequence length="263" mass="30569">MSRNRNCTIDRGCKILASRRKYCYLKKIAVNLKSLKILSLVLFRFSICSTHPDDECMFFAPTILNLLRQSCHVYLLCLSSGGFYNESSIRKEELRQSCKILGIPAGNLIIIEHSQLPDDPEMEWSRLKVSSIVLKYIRRLSATVVISFDQSGVSGHLNHIAVNDGLQYLSLKGLLSQDCEVFLLKTVFLLQKYLGFLLVPLIYLCANFQFASTFHDVKIIWKSMKEHKSQFVWFRKLYIIFSQYVYMNTFIKLQNQRFGEKYT</sequence>
<dbReference type="EC" id="3.5.1.89" evidence="2"/>
<dbReference type="Gene3D" id="3.40.50.10320">
    <property type="entry name" value="LmbE-like"/>
    <property type="match status" value="1"/>
</dbReference>
<reference evidence="4" key="1">
    <citation type="submission" date="2020-08" db="EMBL/GenBank/DDBJ databases">
        <title>Multicomponent nature underlies the extraordinary mechanical properties of spider dragline silk.</title>
        <authorList>
            <person name="Kono N."/>
            <person name="Nakamura H."/>
            <person name="Mori M."/>
            <person name="Yoshida Y."/>
            <person name="Ohtoshi R."/>
            <person name="Malay A.D."/>
            <person name="Moran D.A.P."/>
            <person name="Tomita M."/>
            <person name="Numata K."/>
            <person name="Arakawa K."/>
        </authorList>
    </citation>
    <scope>NUCLEOTIDE SEQUENCE</scope>
</reference>
<dbReference type="Proteomes" id="UP000887013">
    <property type="component" value="Unassembled WGS sequence"/>
</dbReference>
<evidence type="ECO:0000313" key="5">
    <source>
        <dbReference type="Proteomes" id="UP000887013"/>
    </source>
</evidence>
<dbReference type="AlphaFoldDB" id="A0A8X6MR14"/>
<feature type="transmembrane region" description="Helical" evidence="3">
    <location>
        <begin position="193"/>
        <end position="212"/>
    </location>
</feature>
<dbReference type="GO" id="GO:0005783">
    <property type="term" value="C:endoplasmic reticulum"/>
    <property type="evidence" value="ECO:0007669"/>
    <property type="project" value="TreeGrafter"/>
</dbReference>
<accession>A0A8X6MR14</accession>
<proteinExistence type="inferred from homology"/>
<evidence type="ECO:0000313" key="4">
    <source>
        <dbReference type="EMBL" id="GFS73132.1"/>
    </source>
</evidence>
<dbReference type="SUPFAM" id="SSF102588">
    <property type="entry name" value="LmbE-like"/>
    <property type="match status" value="1"/>
</dbReference>
<dbReference type="Pfam" id="PF02585">
    <property type="entry name" value="PIG-L"/>
    <property type="match status" value="1"/>
</dbReference>
<dbReference type="EMBL" id="BMAW01049899">
    <property type="protein sequence ID" value="GFS73132.1"/>
    <property type="molecule type" value="Genomic_DNA"/>
</dbReference>
<evidence type="ECO:0000256" key="2">
    <source>
        <dbReference type="ARBA" id="ARBA00012176"/>
    </source>
</evidence>
<organism evidence="4 5">
    <name type="scientific">Nephila pilipes</name>
    <name type="common">Giant wood spider</name>
    <name type="synonym">Nephila maculata</name>
    <dbReference type="NCBI Taxonomy" id="299642"/>
    <lineage>
        <taxon>Eukaryota</taxon>
        <taxon>Metazoa</taxon>
        <taxon>Ecdysozoa</taxon>
        <taxon>Arthropoda</taxon>
        <taxon>Chelicerata</taxon>
        <taxon>Arachnida</taxon>
        <taxon>Araneae</taxon>
        <taxon>Araneomorphae</taxon>
        <taxon>Entelegynae</taxon>
        <taxon>Araneoidea</taxon>
        <taxon>Nephilidae</taxon>
        <taxon>Nephila</taxon>
    </lineage>
</organism>
<keyword evidence="3" id="KW-0812">Transmembrane</keyword>
<keyword evidence="3" id="KW-1133">Transmembrane helix</keyword>
<keyword evidence="5" id="KW-1185">Reference proteome</keyword>
<evidence type="ECO:0000256" key="1">
    <source>
        <dbReference type="ARBA" id="ARBA00006066"/>
    </source>
</evidence>
<dbReference type="GO" id="GO:0000225">
    <property type="term" value="F:N-acetylglucosaminylphosphatidylinositol deacetylase activity"/>
    <property type="evidence" value="ECO:0007669"/>
    <property type="project" value="UniProtKB-EC"/>
</dbReference>
<feature type="transmembrane region" description="Helical" evidence="3">
    <location>
        <begin position="232"/>
        <end position="251"/>
    </location>
</feature>